<feature type="domain" description="CX" evidence="3">
    <location>
        <begin position="31"/>
        <end position="66"/>
    </location>
</feature>
<feature type="region of interest" description="Disordered" evidence="1">
    <location>
        <begin position="1"/>
        <end position="26"/>
    </location>
</feature>
<evidence type="ECO:0000313" key="4">
    <source>
        <dbReference type="EMBL" id="KAK5967624.1"/>
    </source>
</evidence>
<dbReference type="PANTHER" id="PTHR47520">
    <property type="entry name" value="CX DOMAIN-CONTAINING PROTEIN-RELATED"/>
    <property type="match status" value="1"/>
</dbReference>
<evidence type="ECO:0000256" key="1">
    <source>
        <dbReference type="SAM" id="MobiDB-lite"/>
    </source>
</evidence>
<feature type="region of interest" description="Disordered" evidence="1">
    <location>
        <begin position="145"/>
        <end position="187"/>
    </location>
</feature>
<feature type="compositionally biased region" description="Low complexity" evidence="1">
    <location>
        <begin position="145"/>
        <end position="179"/>
    </location>
</feature>
<accession>A0AAN8IWW0</accession>
<reference evidence="4 5" key="1">
    <citation type="submission" date="2019-10" db="EMBL/GenBank/DDBJ databases">
        <title>Assembly and Annotation for the nematode Trichostrongylus colubriformis.</title>
        <authorList>
            <person name="Martin J."/>
        </authorList>
    </citation>
    <scope>NUCLEOTIDE SEQUENCE [LARGE SCALE GENOMIC DNA]</scope>
    <source>
        <strain evidence="4">G859</strain>
        <tissue evidence="4">Whole worm</tissue>
    </source>
</reference>
<dbReference type="EMBL" id="WIXE01022279">
    <property type="protein sequence ID" value="KAK5967624.1"/>
    <property type="molecule type" value="Genomic_DNA"/>
</dbReference>
<gene>
    <name evidence="4" type="ORF">GCK32_018576</name>
</gene>
<keyword evidence="2" id="KW-0812">Transmembrane</keyword>
<feature type="compositionally biased region" description="Low complexity" evidence="1">
    <location>
        <begin position="1"/>
        <end position="19"/>
    </location>
</feature>
<keyword evidence="2" id="KW-1133">Transmembrane helix</keyword>
<dbReference type="Pfam" id="PF01705">
    <property type="entry name" value="CX"/>
    <property type="match status" value="1"/>
</dbReference>
<dbReference type="InterPro" id="IPR002619">
    <property type="entry name" value="CX"/>
</dbReference>
<feature type="non-terminal residue" evidence="4">
    <location>
        <position position="1"/>
    </location>
</feature>
<organism evidence="4 5">
    <name type="scientific">Trichostrongylus colubriformis</name>
    <name type="common">Black scour worm</name>
    <dbReference type="NCBI Taxonomy" id="6319"/>
    <lineage>
        <taxon>Eukaryota</taxon>
        <taxon>Metazoa</taxon>
        <taxon>Ecdysozoa</taxon>
        <taxon>Nematoda</taxon>
        <taxon>Chromadorea</taxon>
        <taxon>Rhabditida</taxon>
        <taxon>Rhabditina</taxon>
        <taxon>Rhabditomorpha</taxon>
        <taxon>Strongyloidea</taxon>
        <taxon>Trichostrongylidae</taxon>
        <taxon>Trichostrongylus</taxon>
    </lineage>
</organism>
<evidence type="ECO:0000256" key="2">
    <source>
        <dbReference type="SAM" id="Phobius"/>
    </source>
</evidence>
<proteinExistence type="predicted"/>
<keyword evidence="5" id="KW-1185">Reference proteome</keyword>
<comment type="caution">
    <text evidence="4">The sequence shown here is derived from an EMBL/GenBank/DDBJ whole genome shotgun (WGS) entry which is preliminary data.</text>
</comment>
<dbReference type="AlphaFoldDB" id="A0AAN8IWW0"/>
<feature type="transmembrane region" description="Helical" evidence="2">
    <location>
        <begin position="90"/>
        <end position="112"/>
    </location>
</feature>
<name>A0AAN8IWW0_TRICO</name>
<dbReference type="Proteomes" id="UP001331761">
    <property type="component" value="Unassembled WGS sequence"/>
</dbReference>
<dbReference type="PANTHER" id="PTHR47520:SF8">
    <property type="entry name" value="CX DOMAIN-CONTAINING PROTEIN"/>
    <property type="match status" value="1"/>
</dbReference>
<evidence type="ECO:0000313" key="5">
    <source>
        <dbReference type="Proteomes" id="UP001331761"/>
    </source>
</evidence>
<protein>
    <recommendedName>
        <fullName evidence="3">CX domain-containing protein</fullName>
    </recommendedName>
</protein>
<keyword evidence="2" id="KW-0472">Membrane</keyword>
<sequence>QLTPSTTTTTTTTVEPVTSADGSTVAPKVDPNQVLNNLQFADGSRPKTISWGCKRGVEVCCGTDCCPAPVNNNMAGQPNAGNTGGMGGGAGVVIGILLLILLSCCCCGFIAYKFCRSSFDGCLPQNEMKRNDSYPGDYNQQYPMQQYPSQSYPQSQGYPPQGGYPQHGGYPPQQQGYPQSYPPHPTY</sequence>
<evidence type="ECO:0000259" key="3">
    <source>
        <dbReference type="Pfam" id="PF01705"/>
    </source>
</evidence>